<dbReference type="OrthoDB" id="952869at2"/>
<comment type="caution">
    <text evidence="1">The sequence shown here is derived from an EMBL/GenBank/DDBJ whole genome shotgun (WGS) entry which is preliminary data.</text>
</comment>
<dbReference type="RefSeq" id="WP_114410164.1">
    <property type="nucleotide sequence ID" value="NZ_QOWE01000045.1"/>
</dbReference>
<keyword evidence="2" id="KW-1185">Reference proteome</keyword>
<protein>
    <recommendedName>
        <fullName evidence="3">Outer membrane protein beta-barrel domain-containing protein</fullName>
    </recommendedName>
</protein>
<gene>
    <name evidence="1" type="ORF">DUE52_31725</name>
</gene>
<accession>A0A368JHA6</accession>
<proteinExistence type="predicted"/>
<evidence type="ECO:0008006" key="3">
    <source>
        <dbReference type="Google" id="ProtNLM"/>
    </source>
</evidence>
<evidence type="ECO:0000313" key="2">
    <source>
        <dbReference type="Proteomes" id="UP000253383"/>
    </source>
</evidence>
<sequence>MRNFSYFGLKIGSISWKGAWLGWWFLMVPVMVIAQPGHWRVGLQLGVAHTRSKLTATPAIPDNQFTFTTPTGTWWQANLERSMTSHLSLKVGMGRMRLPYSMSHHIALRDASGRVTLMSGGSSGGGDAFSYASLGLIANTRAWGPVIVTAGLDLQGRYNRRAKSTFVYGGYGSSRVIRGPDTLRLFTSNRFTPQPTAIFTLALAPQLGVDVRLSQRLFLGVVATYNLGLGYIRQATSPIQINNERYESRFTHSGSFMGYRAGLKYSIGKVKSLGTLHYTAYNQPQPQASWYEPERARTFRRKSWLTGGRMGYFSERSSRQYELSFQGYGGYFIFNQVAVGLKGKYNRDYRFTTFPIIRSWLLGPMVRLYATNSRIAPFVEGSYQMGKVHFDLRTTPFPYPAVERGIDVLSLGAGVSARLSDQFRLDLMAETQKFSNYPLSRASAVRPELGVTYFIRK</sequence>
<reference evidence="1 2" key="1">
    <citation type="submission" date="2018-07" db="EMBL/GenBank/DDBJ databases">
        <title>Genome analysis of Larkinella rosea.</title>
        <authorList>
            <person name="Zhou Z."/>
            <person name="Wang G."/>
        </authorList>
    </citation>
    <scope>NUCLEOTIDE SEQUENCE [LARGE SCALE GENOMIC DNA]</scope>
    <source>
        <strain evidence="2">zzj9</strain>
    </source>
</reference>
<organism evidence="1 2">
    <name type="scientific">Larkinella punicea</name>
    <dbReference type="NCBI Taxonomy" id="2315727"/>
    <lineage>
        <taxon>Bacteria</taxon>
        <taxon>Pseudomonadati</taxon>
        <taxon>Bacteroidota</taxon>
        <taxon>Cytophagia</taxon>
        <taxon>Cytophagales</taxon>
        <taxon>Spirosomataceae</taxon>
        <taxon>Larkinella</taxon>
    </lineage>
</organism>
<dbReference type="AlphaFoldDB" id="A0A368JHA6"/>
<dbReference type="EMBL" id="QOWE01000045">
    <property type="protein sequence ID" value="RCR65481.1"/>
    <property type="molecule type" value="Genomic_DNA"/>
</dbReference>
<evidence type="ECO:0000313" key="1">
    <source>
        <dbReference type="EMBL" id="RCR65481.1"/>
    </source>
</evidence>
<dbReference type="Proteomes" id="UP000253383">
    <property type="component" value="Unassembled WGS sequence"/>
</dbReference>
<name>A0A368JHA6_9BACT</name>